<keyword evidence="2" id="KW-0732">Signal</keyword>
<keyword evidence="3" id="KW-1185">Reference proteome</keyword>
<protein>
    <submittedName>
        <fullName evidence="4">Uncharacterized protein</fullName>
    </submittedName>
</protein>
<dbReference type="PANTHER" id="PTHR21749">
    <property type="entry name" value="PRION-LIKE- Q/N-RICH -DOMAIN-BEARING PROTEIN PROTEIN 24"/>
    <property type="match status" value="1"/>
</dbReference>
<dbReference type="Proteomes" id="UP000887540">
    <property type="component" value="Unplaced"/>
</dbReference>
<dbReference type="AlphaFoldDB" id="A0A914EA17"/>
<name>A0A914EA17_9BILA</name>
<keyword evidence="1" id="KW-0812">Transmembrane</keyword>
<evidence type="ECO:0000256" key="1">
    <source>
        <dbReference type="SAM" id="Phobius"/>
    </source>
</evidence>
<dbReference type="WBParaSite" id="ACRNAN_scaffold6588.g17971.t1">
    <property type="protein sequence ID" value="ACRNAN_scaffold6588.g17971.t1"/>
    <property type="gene ID" value="ACRNAN_scaffold6588.g17971"/>
</dbReference>
<sequence>MSAIKNVKYFLLVSLVVFSLFFEVFSERAHEEDPSTFELHCYSGSAVVFGDALDDGIECHPFLGFRQYCYKFVAETPTNNIVELGCASVLCAPIRGTCADMEFAGVHGTMCCCNDRNYCNDASMNKMMSEFAAGNLCMRKSLASAIIILIFQRILFYLFS</sequence>
<accession>A0A914EA17</accession>
<organism evidence="3 4">
    <name type="scientific">Acrobeloides nanus</name>
    <dbReference type="NCBI Taxonomy" id="290746"/>
    <lineage>
        <taxon>Eukaryota</taxon>
        <taxon>Metazoa</taxon>
        <taxon>Ecdysozoa</taxon>
        <taxon>Nematoda</taxon>
        <taxon>Chromadorea</taxon>
        <taxon>Rhabditida</taxon>
        <taxon>Tylenchina</taxon>
        <taxon>Cephalobomorpha</taxon>
        <taxon>Cephaloboidea</taxon>
        <taxon>Cephalobidae</taxon>
        <taxon>Acrobeloides</taxon>
    </lineage>
</organism>
<feature type="transmembrane region" description="Helical" evidence="1">
    <location>
        <begin position="141"/>
        <end position="159"/>
    </location>
</feature>
<feature type="signal peptide" evidence="2">
    <location>
        <begin position="1"/>
        <end position="26"/>
    </location>
</feature>
<evidence type="ECO:0000256" key="2">
    <source>
        <dbReference type="SAM" id="SignalP"/>
    </source>
</evidence>
<feature type="chain" id="PRO_5036766511" evidence="2">
    <location>
        <begin position="27"/>
        <end position="160"/>
    </location>
</feature>
<proteinExistence type="predicted"/>
<evidence type="ECO:0000313" key="4">
    <source>
        <dbReference type="WBParaSite" id="ACRNAN_scaffold6588.g17971.t1"/>
    </source>
</evidence>
<reference evidence="4" key="1">
    <citation type="submission" date="2022-11" db="UniProtKB">
        <authorList>
            <consortium name="WormBaseParasite"/>
        </authorList>
    </citation>
    <scope>IDENTIFICATION</scope>
</reference>
<keyword evidence="1" id="KW-0472">Membrane</keyword>
<evidence type="ECO:0000313" key="3">
    <source>
        <dbReference type="Proteomes" id="UP000887540"/>
    </source>
</evidence>
<keyword evidence="1" id="KW-1133">Transmembrane helix</keyword>
<dbReference type="PANTHER" id="PTHR21749:SF5">
    <property type="entry name" value="ACTIVIN_RECP DOMAIN-CONTAINING PROTEIN"/>
    <property type="match status" value="1"/>
</dbReference>